<accession>A0A6I4IIF4</accession>
<dbReference type="EMBL" id="WQLW01000001">
    <property type="protein sequence ID" value="MVO07649.1"/>
    <property type="molecule type" value="Genomic_DNA"/>
</dbReference>
<organism evidence="2 3">
    <name type="scientific">Flavobacterium profundi</name>
    <dbReference type="NCBI Taxonomy" id="1774945"/>
    <lineage>
        <taxon>Bacteria</taxon>
        <taxon>Pseudomonadati</taxon>
        <taxon>Bacteroidota</taxon>
        <taxon>Flavobacteriia</taxon>
        <taxon>Flavobacteriales</taxon>
        <taxon>Flavobacteriaceae</taxon>
        <taxon>Flavobacterium</taxon>
    </lineage>
</organism>
<name>A0A6I4IIF4_9FLAO</name>
<protein>
    <submittedName>
        <fullName evidence="2">DUF4369 domain-containing protein</fullName>
    </submittedName>
</protein>
<gene>
    <name evidence="2" type="ORF">GOQ30_00555</name>
</gene>
<dbReference type="Proteomes" id="UP000431264">
    <property type="component" value="Unassembled WGS sequence"/>
</dbReference>
<sequence>MKKGLLLGFALLSLIACNDNEAPKENLHLTGNVKGLSQGKLYIKKFEDTTLVAIDSIIIKGNSHFETTIPLKNPEVFYLFLDRGQTNSIDNNLVFFAEPGEMNIETSLKEFYAGAKITGSKNQELFDEFNSFKSKFNDENIAIIEKRIENSTNFNQQRADSIEEAYGRLVKRKYRYTANFASTHGEYEIAPYLALTEIPDINVAYLDTIAKHMSREVAASKYGKILRKHIYDTKKETLSNKE</sequence>
<proteinExistence type="predicted"/>
<dbReference type="OrthoDB" id="1143206at2"/>
<dbReference type="AlphaFoldDB" id="A0A6I4IIF4"/>
<evidence type="ECO:0000313" key="3">
    <source>
        <dbReference type="Proteomes" id="UP000431264"/>
    </source>
</evidence>
<keyword evidence="3" id="KW-1185">Reference proteome</keyword>
<dbReference type="Pfam" id="PF14289">
    <property type="entry name" value="DUF4369"/>
    <property type="match status" value="1"/>
</dbReference>
<evidence type="ECO:0000259" key="1">
    <source>
        <dbReference type="Pfam" id="PF14289"/>
    </source>
</evidence>
<feature type="domain" description="DUF4369" evidence="1">
    <location>
        <begin position="28"/>
        <end position="126"/>
    </location>
</feature>
<dbReference type="InterPro" id="IPR025380">
    <property type="entry name" value="DUF4369"/>
</dbReference>
<reference evidence="3" key="1">
    <citation type="submission" date="2019-05" db="EMBL/GenBank/DDBJ databases">
        <title>Flavobacterium profundi sp. nov., isolated from a deep-sea seamount.</title>
        <authorList>
            <person name="Zhang D.-C."/>
        </authorList>
    </citation>
    <scope>NUCLEOTIDE SEQUENCE [LARGE SCALE GENOMIC DNA]</scope>
    <source>
        <strain evidence="3">TP390</strain>
    </source>
</reference>
<dbReference type="PROSITE" id="PS51257">
    <property type="entry name" value="PROKAR_LIPOPROTEIN"/>
    <property type="match status" value="1"/>
</dbReference>
<comment type="caution">
    <text evidence="2">The sequence shown here is derived from an EMBL/GenBank/DDBJ whole genome shotgun (WGS) entry which is preliminary data.</text>
</comment>
<evidence type="ECO:0000313" key="2">
    <source>
        <dbReference type="EMBL" id="MVO07649.1"/>
    </source>
</evidence>